<name>A0A183ENL3_9BILA</name>
<sequence length="47" mass="5140">MTAKKKGKATDCDADEGNMSKLDYELSGYSELLAKAVEPVRGQVFFP</sequence>
<evidence type="ECO:0000313" key="2">
    <source>
        <dbReference type="Proteomes" id="UP000271098"/>
    </source>
</evidence>
<evidence type="ECO:0000313" key="3">
    <source>
        <dbReference type="WBParaSite" id="GPUH_0002258101-mRNA-1"/>
    </source>
</evidence>
<keyword evidence="2" id="KW-1185">Reference proteome</keyword>
<dbReference type="Proteomes" id="UP000271098">
    <property type="component" value="Unassembled WGS sequence"/>
</dbReference>
<proteinExistence type="predicted"/>
<organism evidence="3">
    <name type="scientific">Gongylonema pulchrum</name>
    <dbReference type="NCBI Taxonomy" id="637853"/>
    <lineage>
        <taxon>Eukaryota</taxon>
        <taxon>Metazoa</taxon>
        <taxon>Ecdysozoa</taxon>
        <taxon>Nematoda</taxon>
        <taxon>Chromadorea</taxon>
        <taxon>Rhabditida</taxon>
        <taxon>Spirurina</taxon>
        <taxon>Spiruromorpha</taxon>
        <taxon>Spiruroidea</taxon>
        <taxon>Gongylonematidae</taxon>
        <taxon>Gongylonema</taxon>
    </lineage>
</organism>
<gene>
    <name evidence="1" type="ORF">GPUH_LOCUS22554</name>
</gene>
<dbReference type="WBParaSite" id="GPUH_0002258101-mRNA-1">
    <property type="protein sequence ID" value="GPUH_0002258101-mRNA-1"/>
    <property type="gene ID" value="GPUH_0002258101"/>
</dbReference>
<protein>
    <submittedName>
        <fullName evidence="3">Site-specific DNA-methyltransferase (adenine-specific)</fullName>
    </submittedName>
</protein>
<reference evidence="1 2" key="2">
    <citation type="submission" date="2018-11" db="EMBL/GenBank/DDBJ databases">
        <authorList>
            <consortium name="Pathogen Informatics"/>
        </authorList>
    </citation>
    <scope>NUCLEOTIDE SEQUENCE [LARGE SCALE GENOMIC DNA]</scope>
</reference>
<evidence type="ECO:0000313" key="1">
    <source>
        <dbReference type="EMBL" id="VDN40208.1"/>
    </source>
</evidence>
<dbReference type="EMBL" id="UYRT01095373">
    <property type="protein sequence ID" value="VDN40208.1"/>
    <property type="molecule type" value="Genomic_DNA"/>
</dbReference>
<dbReference type="AlphaFoldDB" id="A0A183ENL3"/>
<accession>A0A183ENL3</accession>
<reference evidence="3" key="1">
    <citation type="submission" date="2016-06" db="UniProtKB">
        <authorList>
            <consortium name="WormBaseParasite"/>
        </authorList>
    </citation>
    <scope>IDENTIFICATION</scope>
</reference>